<dbReference type="Proteomes" id="UP000070598">
    <property type="component" value="Unassembled WGS sequence"/>
</dbReference>
<organism evidence="3 5">
    <name type="scientific">Carbonactinospora thermoautotrophica</name>
    <dbReference type="NCBI Taxonomy" id="1469144"/>
    <lineage>
        <taxon>Bacteria</taxon>
        <taxon>Bacillati</taxon>
        <taxon>Actinomycetota</taxon>
        <taxon>Actinomycetes</taxon>
        <taxon>Kitasatosporales</taxon>
        <taxon>Carbonactinosporaceae</taxon>
        <taxon>Carbonactinospora</taxon>
    </lineage>
</organism>
<name>A0A132NGR1_9ACTN</name>
<keyword evidence="4" id="KW-1185">Reference proteome</keyword>
<dbReference type="OrthoDB" id="5192010at2"/>
<evidence type="ECO:0000313" key="5">
    <source>
        <dbReference type="Proteomes" id="UP000070598"/>
    </source>
</evidence>
<evidence type="ECO:0000313" key="2">
    <source>
        <dbReference type="EMBL" id="KWX04067.1"/>
    </source>
</evidence>
<accession>A0A132NGR1</accession>
<dbReference type="EMBL" id="LAXD01000001">
    <property type="protein sequence ID" value="KWW99533.1"/>
    <property type="molecule type" value="Genomic_DNA"/>
</dbReference>
<dbReference type="PATRIC" id="fig|1469144.10.peg.1296"/>
<dbReference type="EMBL" id="JYIJ01000016">
    <property type="protein sequence ID" value="KWX04067.1"/>
    <property type="molecule type" value="Genomic_DNA"/>
</dbReference>
<dbReference type="AlphaFoldDB" id="A0A132NGR1"/>
<sequence length="188" mass="21051">MRVDLSAFLAAATTTRAEGVRATVVTVDETGAPTTESVHELDAQDLLHWTYRMRDERTGETLDAACNGHQITRTDGTYTAVSELPATPTRDDPRYFYTWLAIDDTWLVEMLRPVDLLARVLVTEARPEDNHLVLRCEPLGNEPSPYNGFSIPDGRQIVAALDLEQARFSQVDVYHQDKLTARFALSTT</sequence>
<reference evidence="4" key="4">
    <citation type="submission" date="2015-04" db="EMBL/GenBank/DDBJ databases">
        <title>Physiological reanalysis, assessment of diazotrophy, and genome sequences of multiple isolates of Streptomyces thermoautotrophicus.</title>
        <authorList>
            <person name="MacKellar D.C."/>
            <person name="Lieber L."/>
            <person name="Norman J."/>
            <person name="Bolger A."/>
            <person name="Tobin C."/>
            <person name="Murray J.W."/>
            <person name="Chang R."/>
            <person name="Ford T."/>
            <person name="Nguyen P.Q."/>
            <person name="Woodward J."/>
            <person name="Permingeat H."/>
            <person name="Joshi N.S."/>
            <person name="Silver P.A."/>
            <person name="Usadel B."/>
            <person name="Rutherford A.W."/>
            <person name="Friesen M."/>
            <person name="Prell J."/>
        </authorList>
    </citation>
    <scope>NUCLEOTIDE SEQUENCE [LARGE SCALE GENOMIC DNA]</scope>
    <source>
        <strain evidence="4">H1</strain>
    </source>
</reference>
<evidence type="ECO:0000313" key="4">
    <source>
        <dbReference type="Proteomes" id="UP000070188"/>
    </source>
</evidence>
<dbReference type="RefSeq" id="WP_066885095.1">
    <property type="nucleotide sequence ID" value="NZ_JYIJ01000016.1"/>
</dbReference>
<protein>
    <submittedName>
        <fullName evidence="3">Uncharacterized protein</fullName>
    </submittedName>
</protein>
<dbReference type="Proteomes" id="UP000070659">
    <property type="component" value="Unassembled WGS sequence"/>
</dbReference>
<comment type="caution">
    <text evidence="3">The sequence shown here is derived from an EMBL/GenBank/DDBJ whole genome shotgun (WGS) entry which is preliminary data.</text>
</comment>
<dbReference type="EMBL" id="JYIK01000857">
    <property type="protein sequence ID" value="KWX09250.1"/>
    <property type="molecule type" value="Genomic_DNA"/>
</dbReference>
<gene>
    <name evidence="1" type="ORF">LI90_1169</name>
    <name evidence="2" type="ORF">TH66_09015</name>
    <name evidence="3" type="ORF">TR74_10710</name>
</gene>
<reference evidence="1" key="3">
    <citation type="submission" date="2015-04" db="EMBL/GenBank/DDBJ databases">
        <title>Physiological reanalysis, assessment of diazotrophy, and genome sequences of multiple isolates of Streptomyces thermoautotrophicus.</title>
        <authorList>
            <person name="MacKellar D.C."/>
            <person name="Lieber L."/>
            <person name="Norman J."/>
            <person name="Bolger A."/>
            <person name="Tobin C."/>
            <person name="Murray J.W."/>
            <person name="Woodward J."/>
            <person name="Friesen M."/>
            <person name="Prell J."/>
        </authorList>
    </citation>
    <scope>NUCLEOTIDE SEQUENCE [LARGE SCALE GENOMIC DNA]</scope>
    <source>
        <strain evidence="1">H1</strain>
    </source>
</reference>
<dbReference type="STRING" id="1469144.LI90_1169"/>
<reference evidence="5" key="2">
    <citation type="submission" date="2015-02" db="EMBL/GenBank/DDBJ databases">
        <title>Physiological reanalysis, assessment of diazotrophy, and genome sequences of multiple isolates of Streptomyces thermoautotrophicus.</title>
        <authorList>
            <person name="MacKellar D.C."/>
            <person name="Lieber L."/>
            <person name="Norman J."/>
            <person name="Bolger A."/>
            <person name="Tobin C."/>
            <person name="Murray J.W."/>
            <person name="Friesen M."/>
            <person name="Prell J."/>
        </authorList>
    </citation>
    <scope>NUCLEOTIDE SEQUENCE [LARGE SCALE GENOMIC DNA]</scope>
    <source>
        <strain evidence="5">UBT1</strain>
    </source>
</reference>
<dbReference type="Proteomes" id="UP000070188">
    <property type="component" value="Unassembled WGS sequence"/>
</dbReference>
<reference evidence="3 6" key="1">
    <citation type="submission" date="2015-02" db="EMBL/GenBank/DDBJ databases">
        <title>Physiological reanalysis, assessment of diazotrophy, and genome sequences of multiple isolates of Streptomyces thermoautotrophicus.</title>
        <authorList>
            <person name="MacKellar D.C."/>
            <person name="Lieber L."/>
            <person name="Norman J."/>
            <person name="Bolger A."/>
            <person name="Tobin C."/>
            <person name="Murray J.W."/>
            <person name="Prell J."/>
        </authorList>
    </citation>
    <scope>NUCLEOTIDE SEQUENCE [LARGE SCALE GENOMIC DNA]</scope>
    <source>
        <strain evidence="3 6">UBT1</strain>
    </source>
</reference>
<proteinExistence type="predicted"/>
<evidence type="ECO:0000313" key="6">
    <source>
        <dbReference type="Proteomes" id="UP000070659"/>
    </source>
</evidence>
<evidence type="ECO:0000313" key="1">
    <source>
        <dbReference type="EMBL" id="KWW99533.1"/>
    </source>
</evidence>
<evidence type="ECO:0000313" key="3">
    <source>
        <dbReference type="EMBL" id="KWX09250.1"/>
    </source>
</evidence>